<keyword evidence="1" id="KW-0732">Signal</keyword>
<name>A0A4Y3W9I8_NITWI</name>
<feature type="signal peptide" evidence="1">
    <location>
        <begin position="1"/>
        <end position="29"/>
    </location>
</feature>
<evidence type="ECO:0000313" key="3">
    <source>
        <dbReference type="Proteomes" id="UP000318825"/>
    </source>
</evidence>
<dbReference type="Proteomes" id="UP000318825">
    <property type="component" value="Unassembled WGS sequence"/>
</dbReference>
<dbReference type="EMBL" id="BJNF01000027">
    <property type="protein sequence ID" value="GEC15255.1"/>
    <property type="molecule type" value="Genomic_DNA"/>
</dbReference>
<accession>A0A4Y3W9I8</accession>
<reference evidence="2 3" key="1">
    <citation type="submission" date="2019-06" db="EMBL/GenBank/DDBJ databases">
        <title>Whole genome shotgun sequence of Nitrobacter winogradskyi NBRC 14297.</title>
        <authorList>
            <person name="Hosoyama A."/>
            <person name="Uohara A."/>
            <person name="Ohji S."/>
            <person name="Ichikawa N."/>
        </authorList>
    </citation>
    <scope>NUCLEOTIDE SEQUENCE [LARGE SCALE GENOMIC DNA]</scope>
    <source>
        <strain evidence="2 3">NBRC 14297</strain>
    </source>
</reference>
<proteinExistence type="predicted"/>
<organism evidence="2 3">
    <name type="scientific">Nitrobacter winogradskyi</name>
    <name type="common">Nitrobacter agilis</name>
    <dbReference type="NCBI Taxonomy" id="913"/>
    <lineage>
        <taxon>Bacteria</taxon>
        <taxon>Pseudomonadati</taxon>
        <taxon>Pseudomonadota</taxon>
        <taxon>Alphaproteobacteria</taxon>
        <taxon>Hyphomicrobiales</taxon>
        <taxon>Nitrobacteraceae</taxon>
        <taxon>Nitrobacter</taxon>
    </lineage>
</organism>
<dbReference type="AlphaFoldDB" id="A0A4Y3W9I8"/>
<gene>
    <name evidence="2" type="ORF">NWI01_11470</name>
</gene>
<dbReference type="PROSITE" id="PS51318">
    <property type="entry name" value="TAT"/>
    <property type="match status" value="1"/>
</dbReference>
<sequence length="138" mass="14568">MAQAERIPTTSRRVFLSGAVAAAVLPAAAAPQLIDPIFAVIERHRSAFREFVAASLAVDEVKALRDGREITQEAEDRLDAAVEANEEAADLLTSTAPTTMAGLAAAVAWLLEYDEGCIPDTSGQFLRTLASSPLMVVG</sequence>
<dbReference type="InterPro" id="IPR006311">
    <property type="entry name" value="TAT_signal"/>
</dbReference>
<feature type="chain" id="PRO_5021271368" description="Twin-arginine translocation pathway signal" evidence="1">
    <location>
        <begin position="30"/>
        <end position="138"/>
    </location>
</feature>
<protein>
    <recommendedName>
        <fullName evidence="4">Twin-arginine translocation pathway signal</fullName>
    </recommendedName>
</protein>
<dbReference type="RefSeq" id="WP_141382988.1">
    <property type="nucleotide sequence ID" value="NZ_BJNF01000027.1"/>
</dbReference>
<comment type="caution">
    <text evidence="2">The sequence shown here is derived from an EMBL/GenBank/DDBJ whole genome shotgun (WGS) entry which is preliminary data.</text>
</comment>
<evidence type="ECO:0000313" key="2">
    <source>
        <dbReference type="EMBL" id="GEC15255.1"/>
    </source>
</evidence>
<evidence type="ECO:0008006" key="4">
    <source>
        <dbReference type="Google" id="ProtNLM"/>
    </source>
</evidence>
<dbReference type="OrthoDB" id="8240651at2"/>
<evidence type="ECO:0000256" key="1">
    <source>
        <dbReference type="SAM" id="SignalP"/>
    </source>
</evidence>